<gene>
    <name evidence="2" type="ORF">GCM10009675_38060</name>
</gene>
<evidence type="ECO:0000313" key="3">
    <source>
        <dbReference type="Proteomes" id="UP001500467"/>
    </source>
</evidence>
<comment type="caution">
    <text evidence="2">The sequence shown here is derived from an EMBL/GenBank/DDBJ whole genome shotgun (WGS) entry which is preliminary data.</text>
</comment>
<name>A0ABN1VL83_9PSEU</name>
<accession>A0ABN1VL83</accession>
<feature type="region of interest" description="Disordered" evidence="1">
    <location>
        <begin position="93"/>
        <end position="159"/>
    </location>
</feature>
<dbReference type="EMBL" id="BAAALM010000015">
    <property type="protein sequence ID" value="GAA1212991.1"/>
    <property type="molecule type" value="Genomic_DNA"/>
</dbReference>
<evidence type="ECO:0000313" key="2">
    <source>
        <dbReference type="EMBL" id="GAA1212991.1"/>
    </source>
</evidence>
<sequence length="159" mass="17343">MTVTSVDKILGQVLRNAVWERLDMLSDLADRADEPSLVSVARSELPRLTDGWRVMLRSHEPDDGGHCPTCSTRWRRVKAPCTVWQVAHEHLVAGGLAPEQPSKRKLRRKGAPAHASAHSPSAASPRRSEEPAAIPEQTGRHALVTPTPARHAVAGPPTR</sequence>
<feature type="compositionally biased region" description="Low complexity" evidence="1">
    <location>
        <begin position="112"/>
        <end position="125"/>
    </location>
</feature>
<dbReference type="Proteomes" id="UP001500467">
    <property type="component" value="Unassembled WGS sequence"/>
</dbReference>
<evidence type="ECO:0000256" key="1">
    <source>
        <dbReference type="SAM" id="MobiDB-lite"/>
    </source>
</evidence>
<organism evidence="2 3">
    <name type="scientific">Prauserella alba</name>
    <dbReference type="NCBI Taxonomy" id="176898"/>
    <lineage>
        <taxon>Bacteria</taxon>
        <taxon>Bacillati</taxon>
        <taxon>Actinomycetota</taxon>
        <taxon>Actinomycetes</taxon>
        <taxon>Pseudonocardiales</taxon>
        <taxon>Pseudonocardiaceae</taxon>
        <taxon>Prauserella</taxon>
    </lineage>
</organism>
<protein>
    <submittedName>
        <fullName evidence="2">Uncharacterized protein</fullName>
    </submittedName>
</protein>
<proteinExistence type="predicted"/>
<keyword evidence="3" id="KW-1185">Reference proteome</keyword>
<reference evidence="2 3" key="1">
    <citation type="journal article" date="2019" name="Int. J. Syst. Evol. Microbiol.">
        <title>The Global Catalogue of Microorganisms (GCM) 10K type strain sequencing project: providing services to taxonomists for standard genome sequencing and annotation.</title>
        <authorList>
            <consortium name="The Broad Institute Genomics Platform"/>
            <consortium name="The Broad Institute Genome Sequencing Center for Infectious Disease"/>
            <person name="Wu L."/>
            <person name="Ma J."/>
        </authorList>
    </citation>
    <scope>NUCLEOTIDE SEQUENCE [LARGE SCALE GENOMIC DNA]</scope>
    <source>
        <strain evidence="2 3">JCM 13022</strain>
    </source>
</reference>